<organism evidence="2">
    <name type="scientific">Burkholderia orbicola (strain AU 1054)</name>
    <dbReference type="NCBI Taxonomy" id="331271"/>
    <lineage>
        <taxon>Bacteria</taxon>
        <taxon>Pseudomonadati</taxon>
        <taxon>Pseudomonadota</taxon>
        <taxon>Betaproteobacteria</taxon>
        <taxon>Burkholderiales</taxon>
        <taxon>Burkholderiaceae</taxon>
        <taxon>Burkholderia</taxon>
        <taxon>Burkholderia cepacia complex</taxon>
        <taxon>Burkholderia orbicola</taxon>
    </lineage>
</organism>
<sequence length="94" mass="9997">MSESQSVDTIGALAHFIRAARIQQGFTRDELANATGLSPKFISQVEAGKPTAQIGKVMLLLGELGVRLYAESSIEISEATALKAAQRRRSSHGG</sequence>
<dbReference type="GO" id="GO:0003677">
    <property type="term" value="F:DNA binding"/>
    <property type="evidence" value="ECO:0007669"/>
    <property type="project" value="InterPro"/>
</dbReference>
<name>A0A0H2XQ91_BURO1</name>
<accession>A0A0H2XQ91</accession>
<reference evidence="2" key="1">
    <citation type="submission" date="2006-05" db="EMBL/GenBank/DDBJ databases">
        <title>Complete sequence of chromosome 1 of Burkholderia cenocepacia AU 1054.</title>
        <authorList>
            <consortium name="US DOE Joint Genome Institute"/>
            <person name="Copeland A."/>
            <person name="Lucas S."/>
            <person name="Lapidus A."/>
            <person name="Barry K."/>
            <person name="Detter J.C."/>
            <person name="Glavina del Rio T."/>
            <person name="Hammon N."/>
            <person name="Israni S."/>
            <person name="Dalin E."/>
            <person name="Tice H."/>
            <person name="Pitluck S."/>
            <person name="Chain P."/>
            <person name="Malfatti S."/>
            <person name="Shin M."/>
            <person name="Vergez L."/>
            <person name="Schmutz J."/>
            <person name="Larimer F."/>
            <person name="Land M."/>
            <person name="Hauser L."/>
            <person name="Kyrpides N."/>
            <person name="Lykidis A."/>
            <person name="LiPuma J.J."/>
            <person name="Konstantinidis K."/>
            <person name="Tiedje J.M."/>
            <person name="Richardson P."/>
        </authorList>
    </citation>
    <scope>NUCLEOTIDE SEQUENCE [LARGE SCALE GENOMIC DNA]</scope>
    <source>
        <strain evidence="2">AU 1054</strain>
    </source>
</reference>
<feature type="domain" description="HTH cro/C1-type" evidence="1">
    <location>
        <begin position="17"/>
        <end position="72"/>
    </location>
</feature>
<dbReference type="HOGENOM" id="CLU_066192_47_3_4"/>
<dbReference type="CDD" id="cd00093">
    <property type="entry name" value="HTH_XRE"/>
    <property type="match status" value="1"/>
</dbReference>
<dbReference type="SMART" id="SM00530">
    <property type="entry name" value="HTH_XRE"/>
    <property type="match status" value="1"/>
</dbReference>
<protein>
    <submittedName>
        <fullName evidence="2">Transcriptional regulator, XRE family</fullName>
    </submittedName>
</protein>
<proteinExistence type="predicted"/>
<evidence type="ECO:0000259" key="1">
    <source>
        <dbReference type="PROSITE" id="PS50943"/>
    </source>
</evidence>
<dbReference type="EMBL" id="CP000378">
    <property type="protein sequence ID" value="ABF76157.1"/>
    <property type="molecule type" value="Genomic_DNA"/>
</dbReference>
<dbReference type="PROSITE" id="PS50943">
    <property type="entry name" value="HTH_CROC1"/>
    <property type="match status" value="1"/>
</dbReference>
<dbReference type="Pfam" id="PF01381">
    <property type="entry name" value="HTH_3"/>
    <property type="match status" value="1"/>
</dbReference>
<dbReference type="InterPro" id="IPR010982">
    <property type="entry name" value="Lambda_DNA-bd_dom_sf"/>
</dbReference>
<dbReference type="Gene3D" id="1.10.260.40">
    <property type="entry name" value="lambda repressor-like DNA-binding domains"/>
    <property type="match status" value="1"/>
</dbReference>
<evidence type="ECO:0000313" key="2">
    <source>
        <dbReference type="EMBL" id="ABF76157.1"/>
    </source>
</evidence>
<dbReference type="SUPFAM" id="SSF47413">
    <property type="entry name" value="lambda repressor-like DNA-binding domains"/>
    <property type="match status" value="1"/>
</dbReference>
<dbReference type="AlphaFoldDB" id="A0A0H2XQ91"/>
<dbReference type="InterPro" id="IPR001387">
    <property type="entry name" value="Cro/C1-type_HTH"/>
</dbReference>
<gene>
    <name evidence="2" type="ordered locus">Bcen_1251</name>
</gene>